<name>A0ABV4HS02_9GAMM</name>
<evidence type="ECO:0000256" key="2">
    <source>
        <dbReference type="SAM" id="SignalP"/>
    </source>
</evidence>
<comment type="caution">
    <text evidence="3">The sequence shown here is derived from an EMBL/GenBank/DDBJ whole genome shotgun (WGS) entry which is preliminary data.</text>
</comment>
<sequence length="319" mass="33730">MSWNKPLVVAAVLALLVGAALYQRAAERAGPVPAAAPIDAVDLGDAPATGAPAIAAHAPVTGEGDTDASPGVTDRRRHLRREFERAPDLYVYLQSLIPAARAGEADAIWLVSRVYEYCAPYAGDPAAYAGDTRLFGEMKLRASAAMVAARERVSRRCTRFAPEDGLGYRTILLRRTQAAEAGSLAAEAALLAMGEPLDDSETYRRDLADRVQRSADPEAFTALAPAMGVMAAGDDAHSGQVAGSQLAELAWQLAGCELGQDCSAEGPLMTNYCANGGICSQDEEQDFQTFVYDAAIPRQGADVVDDMIDSLLRSEGVPK</sequence>
<evidence type="ECO:0000313" key="4">
    <source>
        <dbReference type="Proteomes" id="UP001566331"/>
    </source>
</evidence>
<keyword evidence="2" id="KW-0732">Signal</keyword>
<keyword evidence="4" id="KW-1185">Reference proteome</keyword>
<dbReference type="Proteomes" id="UP001566331">
    <property type="component" value="Unassembled WGS sequence"/>
</dbReference>
<evidence type="ECO:0008006" key="5">
    <source>
        <dbReference type="Google" id="ProtNLM"/>
    </source>
</evidence>
<gene>
    <name evidence="3" type="ORF">AB6713_13100</name>
</gene>
<dbReference type="EMBL" id="JBFWIC010000018">
    <property type="protein sequence ID" value="MEZ0475541.1"/>
    <property type="molecule type" value="Genomic_DNA"/>
</dbReference>
<protein>
    <recommendedName>
        <fullName evidence="5">Secreted protein</fullName>
    </recommendedName>
</protein>
<reference evidence="3 4" key="1">
    <citation type="submission" date="2024-07" db="EMBL/GenBank/DDBJ databases">
        <title>Luteimonas salilacus sp. nov., isolated from the shore soil of Salt Lake in Tibet of China.</title>
        <authorList>
            <person name="Zhang X."/>
            <person name="Li A."/>
        </authorList>
    </citation>
    <scope>NUCLEOTIDE SEQUENCE [LARGE SCALE GENOMIC DNA]</scope>
    <source>
        <strain evidence="3 4">B3-2-R+30</strain>
    </source>
</reference>
<feature type="region of interest" description="Disordered" evidence="1">
    <location>
        <begin position="56"/>
        <end position="75"/>
    </location>
</feature>
<accession>A0ABV4HS02</accession>
<evidence type="ECO:0000313" key="3">
    <source>
        <dbReference type="EMBL" id="MEZ0475541.1"/>
    </source>
</evidence>
<evidence type="ECO:0000256" key="1">
    <source>
        <dbReference type="SAM" id="MobiDB-lite"/>
    </source>
</evidence>
<feature type="chain" id="PRO_5045415206" description="Secreted protein" evidence="2">
    <location>
        <begin position="26"/>
        <end position="319"/>
    </location>
</feature>
<organism evidence="3 4">
    <name type="scientific">Luteimonas salinilitoris</name>
    <dbReference type="NCBI Taxonomy" id="3237697"/>
    <lineage>
        <taxon>Bacteria</taxon>
        <taxon>Pseudomonadati</taxon>
        <taxon>Pseudomonadota</taxon>
        <taxon>Gammaproteobacteria</taxon>
        <taxon>Lysobacterales</taxon>
        <taxon>Lysobacteraceae</taxon>
        <taxon>Luteimonas</taxon>
    </lineage>
</organism>
<proteinExistence type="predicted"/>
<feature type="signal peptide" evidence="2">
    <location>
        <begin position="1"/>
        <end position="25"/>
    </location>
</feature>